<dbReference type="RefSeq" id="WP_256507225.1">
    <property type="nucleotide sequence ID" value="NZ_CP101740.1"/>
</dbReference>
<keyword evidence="6" id="KW-1185">Reference proteome</keyword>
<dbReference type="Proteomes" id="UP001058533">
    <property type="component" value="Chromosome"/>
</dbReference>
<evidence type="ECO:0000256" key="2">
    <source>
        <dbReference type="ARBA" id="ARBA00023295"/>
    </source>
</evidence>
<organism evidence="5 6">
    <name type="scientific">Sphingomonas qomolangmaensis</name>
    <dbReference type="NCBI Taxonomy" id="2918765"/>
    <lineage>
        <taxon>Bacteria</taxon>
        <taxon>Pseudomonadati</taxon>
        <taxon>Pseudomonadota</taxon>
        <taxon>Alphaproteobacteria</taxon>
        <taxon>Sphingomonadales</taxon>
        <taxon>Sphingomonadaceae</taxon>
        <taxon>Sphingomonas</taxon>
    </lineage>
</organism>
<accession>A0ABY5LC32</accession>
<evidence type="ECO:0000259" key="4">
    <source>
        <dbReference type="Pfam" id="PF18120"/>
    </source>
</evidence>
<protein>
    <submittedName>
        <fullName evidence="5">DUF5597 domain-containing protein</fullName>
    </submittedName>
</protein>
<dbReference type="Gene3D" id="3.20.20.80">
    <property type="entry name" value="Glycosidases"/>
    <property type="match status" value="1"/>
</dbReference>
<dbReference type="SUPFAM" id="SSF51445">
    <property type="entry name" value="(Trans)glycosidases"/>
    <property type="match status" value="1"/>
</dbReference>
<dbReference type="Pfam" id="PF18120">
    <property type="entry name" value="DUF5597"/>
    <property type="match status" value="1"/>
</dbReference>
<evidence type="ECO:0000313" key="6">
    <source>
        <dbReference type="Proteomes" id="UP001058533"/>
    </source>
</evidence>
<evidence type="ECO:0000256" key="1">
    <source>
        <dbReference type="ARBA" id="ARBA00022801"/>
    </source>
</evidence>
<dbReference type="InterPro" id="IPR040719">
    <property type="entry name" value="DUF5597"/>
</dbReference>
<reference evidence="5" key="1">
    <citation type="submission" date="2022-07" db="EMBL/GenBank/DDBJ databases">
        <title>Sphingomonas sp. nov., a novel bacterium isolated from the north slope of the Mount Everest.</title>
        <authorList>
            <person name="Cui X."/>
            <person name="Liu Y."/>
        </authorList>
    </citation>
    <scope>NUCLEOTIDE SEQUENCE</scope>
    <source>
        <strain evidence="5">S5-59</strain>
    </source>
</reference>
<dbReference type="InterPro" id="IPR013529">
    <property type="entry name" value="Glyco_hydro_42_N"/>
</dbReference>
<evidence type="ECO:0000313" key="5">
    <source>
        <dbReference type="EMBL" id="UUL83385.1"/>
    </source>
</evidence>
<dbReference type="EMBL" id="CP101740">
    <property type="protein sequence ID" value="UUL83385.1"/>
    <property type="molecule type" value="Genomic_DNA"/>
</dbReference>
<sequence>MGAGIAIWALATVGAAQGRDAALPRIAAENGRHALMVDGAPFLMLGVQANNSSNYPAMLPQVWPMVERVHANTLEIPVAWEQIEPVEGQFDFSYLDALLPQARERGVRLVLLWFGTWKNTSPSYVPAWVKTDNQRFPRMRTKAGKAHYALSPHHRSTLEADKKAFVALMRYLKERDPQHTVIMVQPENEVGVYGQNRDHSPEANRLFAGPIPQTLATATGKRGSWTQAFGDGSEQAFNSWYTARYIDEIAAAGQAVKDLPMFTNAAVGDPFAAPGKAGGASGGPDWQVIDVWKAAAPHIDAVAPDLYGREAKNYIRFLDHYDRPDNALIVPETGNATEFARFLWPALGYNAIGWAPFGMDETGYYNHPLGAIALDRATIEAFASKYALLAPIARGWARLAYRHPTWGTAKGAPDEQQSKVLGRWRVSAQYGEWQFGSLDSPWLKASPPPTADQPVGGAAVIHIAPDQFLVAGSDVRISFGMASESASATGQMLRVEEGSLADDGSFRFRRMWNGDQTDYGLNFTHQPVLLRVTMGTYRP</sequence>
<dbReference type="Pfam" id="PF02449">
    <property type="entry name" value="Glyco_hydro_42"/>
    <property type="match status" value="1"/>
</dbReference>
<dbReference type="InterPro" id="IPR017853">
    <property type="entry name" value="GH"/>
</dbReference>
<proteinExistence type="predicted"/>
<gene>
    <name evidence="5" type="ORF">NMP03_03905</name>
</gene>
<keyword evidence="2" id="KW-0326">Glycosidase</keyword>
<evidence type="ECO:0000259" key="3">
    <source>
        <dbReference type="Pfam" id="PF02449"/>
    </source>
</evidence>
<keyword evidence="1" id="KW-0378">Hydrolase</keyword>
<name>A0ABY5LC32_9SPHN</name>
<feature type="domain" description="DUF5597" evidence="4">
    <location>
        <begin position="382"/>
        <end position="523"/>
    </location>
</feature>
<dbReference type="Gene3D" id="2.60.220.20">
    <property type="entry name" value="putative beta-Galactosidase from caulobacter crescentus"/>
    <property type="match status" value="1"/>
</dbReference>
<feature type="domain" description="Glycoside hydrolase family 42 N-terminal" evidence="3">
    <location>
        <begin position="68"/>
        <end position="229"/>
    </location>
</feature>